<sequence>MDFLLGSNPTRGQQPVPQKIAAAEDHSAWFGERLLQLGPRRLVRDSKGAQCYAWWLLVVRCAGHSGSSSFVAAGHAQCRAEHHPASKQLAVYVT</sequence>
<gene>
    <name evidence="1" type="ORF">GUJ93_ZPchr0011g28309</name>
</gene>
<dbReference type="AlphaFoldDB" id="A0A8J5WIS9"/>
<evidence type="ECO:0000313" key="2">
    <source>
        <dbReference type="Proteomes" id="UP000729402"/>
    </source>
</evidence>
<name>A0A8J5WIS9_ZIZPA</name>
<evidence type="ECO:0000313" key="1">
    <source>
        <dbReference type="EMBL" id="KAG8091130.1"/>
    </source>
</evidence>
<reference evidence="1" key="1">
    <citation type="journal article" date="2021" name="bioRxiv">
        <title>Whole Genome Assembly and Annotation of Northern Wild Rice, Zizania palustris L., Supports a Whole Genome Duplication in the Zizania Genus.</title>
        <authorList>
            <person name="Haas M."/>
            <person name="Kono T."/>
            <person name="Macchietto M."/>
            <person name="Millas R."/>
            <person name="McGilp L."/>
            <person name="Shao M."/>
            <person name="Duquette J."/>
            <person name="Hirsch C.N."/>
            <person name="Kimball J."/>
        </authorList>
    </citation>
    <scope>NUCLEOTIDE SEQUENCE</scope>
    <source>
        <tissue evidence="1">Fresh leaf tissue</tissue>
    </source>
</reference>
<dbReference type="Proteomes" id="UP000729402">
    <property type="component" value="Unassembled WGS sequence"/>
</dbReference>
<accession>A0A8J5WIS9</accession>
<keyword evidence="2" id="KW-1185">Reference proteome</keyword>
<dbReference type="EMBL" id="JAAALK010000081">
    <property type="protein sequence ID" value="KAG8091130.1"/>
    <property type="molecule type" value="Genomic_DNA"/>
</dbReference>
<organism evidence="1 2">
    <name type="scientific">Zizania palustris</name>
    <name type="common">Northern wild rice</name>
    <dbReference type="NCBI Taxonomy" id="103762"/>
    <lineage>
        <taxon>Eukaryota</taxon>
        <taxon>Viridiplantae</taxon>
        <taxon>Streptophyta</taxon>
        <taxon>Embryophyta</taxon>
        <taxon>Tracheophyta</taxon>
        <taxon>Spermatophyta</taxon>
        <taxon>Magnoliopsida</taxon>
        <taxon>Liliopsida</taxon>
        <taxon>Poales</taxon>
        <taxon>Poaceae</taxon>
        <taxon>BOP clade</taxon>
        <taxon>Oryzoideae</taxon>
        <taxon>Oryzeae</taxon>
        <taxon>Zizaniinae</taxon>
        <taxon>Zizania</taxon>
    </lineage>
</organism>
<protein>
    <submittedName>
        <fullName evidence="1">Uncharacterized protein</fullName>
    </submittedName>
</protein>
<comment type="caution">
    <text evidence="1">The sequence shown here is derived from an EMBL/GenBank/DDBJ whole genome shotgun (WGS) entry which is preliminary data.</text>
</comment>
<reference evidence="1" key="2">
    <citation type="submission" date="2021-02" db="EMBL/GenBank/DDBJ databases">
        <authorList>
            <person name="Kimball J.A."/>
            <person name="Haas M.W."/>
            <person name="Macchietto M."/>
            <person name="Kono T."/>
            <person name="Duquette J."/>
            <person name="Shao M."/>
        </authorList>
    </citation>
    <scope>NUCLEOTIDE SEQUENCE</scope>
    <source>
        <tissue evidence="1">Fresh leaf tissue</tissue>
    </source>
</reference>
<proteinExistence type="predicted"/>